<reference evidence="5 6" key="1">
    <citation type="submission" date="2015-11" db="EMBL/GenBank/DDBJ databases">
        <authorList>
            <person name="Varghese N."/>
        </authorList>
    </citation>
    <scope>NUCLEOTIDE SEQUENCE [LARGE SCALE GENOMIC DNA]</scope>
    <source>
        <strain evidence="4 5">JGI-24</strain>
        <strain evidence="3 6">JGI-25</strain>
    </source>
</reference>
<keyword evidence="5" id="KW-1185">Reference proteome</keyword>
<feature type="signal peptide" evidence="2">
    <location>
        <begin position="1"/>
        <end position="22"/>
    </location>
</feature>
<dbReference type="EMBL" id="CZVU01000038">
    <property type="protein sequence ID" value="CUT01615.1"/>
    <property type="molecule type" value="Genomic_DNA"/>
</dbReference>
<dbReference type="OrthoDB" id="1494029at2"/>
<evidence type="ECO:0000313" key="3">
    <source>
        <dbReference type="EMBL" id="CUS97234.1"/>
    </source>
</evidence>
<gene>
    <name evidence="4" type="ORF">JGI24_00972</name>
    <name evidence="3" type="ORF">JGI25_00228</name>
</gene>
<organism evidence="4 5">
    <name type="scientific">Kryptobacter tengchongensis</name>
    <dbReference type="NCBI Taxonomy" id="1643429"/>
    <lineage>
        <taxon>Bacteria</taxon>
        <taxon>Pseudomonadati</taxon>
        <taxon>Candidatus Kryptoniota</taxon>
        <taxon>Candidatus Kryptobacter</taxon>
    </lineage>
</organism>
<keyword evidence="2" id="KW-0732">Signal</keyword>
<dbReference type="Proteomes" id="UP000243105">
    <property type="component" value="Unassembled WGS sequence"/>
</dbReference>
<dbReference type="Proteomes" id="UP000243065">
    <property type="component" value="Unassembled WGS sequence"/>
</dbReference>
<dbReference type="SMART" id="SM00028">
    <property type="entry name" value="TPR"/>
    <property type="match status" value="1"/>
</dbReference>
<protein>
    <submittedName>
        <fullName evidence="4">Tetratricopeptide repeat-containing protein</fullName>
    </submittedName>
</protein>
<evidence type="ECO:0000256" key="1">
    <source>
        <dbReference type="PROSITE-ProRule" id="PRU00339"/>
    </source>
</evidence>
<evidence type="ECO:0000313" key="6">
    <source>
        <dbReference type="Proteomes" id="UP000243105"/>
    </source>
</evidence>
<feature type="chain" id="PRO_5041815739" evidence="2">
    <location>
        <begin position="23"/>
        <end position="262"/>
    </location>
</feature>
<evidence type="ECO:0000313" key="5">
    <source>
        <dbReference type="Proteomes" id="UP000243065"/>
    </source>
</evidence>
<dbReference type="RefSeq" id="WP_072150382.1">
    <property type="nucleotide sequence ID" value="NZ_CZVU01000038.1"/>
</dbReference>
<dbReference type="Gene3D" id="1.25.40.10">
    <property type="entry name" value="Tetratricopeptide repeat domain"/>
    <property type="match status" value="2"/>
</dbReference>
<keyword evidence="1" id="KW-0802">TPR repeat</keyword>
<feature type="repeat" description="TPR" evidence="1">
    <location>
        <begin position="213"/>
        <end position="246"/>
    </location>
</feature>
<dbReference type="PROSITE" id="PS50005">
    <property type="entry name" value="TPR"/>
    <property type="match status" value="1"/>
</dbReference>
<dbReference type="EMBL" id="CZVV01000008">
    <property type="protein sequence ID" value="CUS97234.1"/>
    <property type="molecule type" value="Genomic_DNA"/>
</dbReference>
<evidence type="ECO:0000313" key="4">
    <source>
        <dbReference type="EMBL" id="CUT01615.1"/>
    </source>
</evidence>
<proteinExistence type="predicted"/>
<accession>A0A656DFE0</accession>
<dbReference type="InterPro" id="IPR019734">
    <property type="entry name" value="TPR_rpt"/>
</dbReference>
<sequence length="262" mass="30118">MVKKLLLLLWISPIFNCAIMLAQSSKNIPPDTALLQSIIQLQKALDEWNKKKMLQARATFEQLLAYSNDQWLVHYYIALSDLYLTQYHLSSKEKDEVKKYIKDGIENLERSIKLKENFADSYALLANLYGMEISLSPTKGIILGPRINSVLATAEKLEPNNPRVHLVAGISAFHTPKLFGGGEDKAIQRLNKAAELFETYQPPSPLYPNWGHEEVYAWLGLIAMKQNDFELAEKYFNKALKINPNYFWVKYVLLPQLKEKQN</sequence>
<dbReference type="PROSITE" id="PS50293">
    <property type="entry name" value="TPR_REGION"/>
    <property type="match status" value="1"/>
</dbReference>
<dbReference type="InterPro" id="IPR011990">
    <property type="entry name" value="TPR-like_helical_dom_sf"/>
</dbReference>
<dbReference type="AlphaFoldDB" id="A0A656DFE0"/>
<dbReference type="SUPFAM" id="SSF48452">
    <property type="entry name" value="TPR-like"/>
    <property type="match status" value="1"/>
</dbReference>
<name>A0A656DFE0_KRYT1</name>
<evidence type="ECO:0000256" key="2">
    <source>
        <dbReference type="SAM" id="SignalP"/>
    </source>
</evidence>
<dbReference type="Pfam" id="PF00515">
    <property type="entry name" value="TPR_1"/>
    <property type="match status" value="1"/>
</dbReference>